<organism evidence="1 2">
    <name type="scientific">Companilactobacillus pabuli</name>
    <dbReference type="NCBI Taxonomy" id="2714036"/>
    <lineage>
        <taxon>Bacteria</taxon>
        <taxon>Bacillati</taxon>
        <taxon>Bacillota</taxon>
        <taxon>Bacilli</taxon>
        <taxon>Lactobacillales</taxon>
        <taxon>Lactobacillaceae</taxon>
        <taxon>Companilactobacillus</taxon>
    </lineage>
</organism>
<proteinExistence type="predicted"/>
<accession>A0A7L7KUY6</accession>
<protein>
    <recommendedName>
        <fullName evidence="3">Restriction endonuclease</fullName>
    </recommendedName>
</protein>
<reference evidence="1 2" key="1">
    <citation type="submission" date="2020-02" db="EMBL/GenBank/DDBJ databases">
        <title>Complete Genome Sequence of Lactobacillus sp. NFFJ11 Isolated from animal feed.</title>
        <authorList>
            <person name="Jung J.Y."/>
        </authorList>
    </citation>
    <scope>NUCLEOTIDE SEQUENCE [LARGE SCALE GENOMIC DNA]</scope>
    <source>
        <strain evidence="1 2">NFFJ11</strain>
    </source>
</reference>
<keyword evidence="2" id="KW-1185">Reference proteome</keyword>
<dbReference type="EMBL" id="CP049366">
    <property type="protein sequence ID" value="QMT83249.1"/>
    <property type="molecule type" value="Genomic_DNA"/>
</dbReference>
<evidence type="ECO:0000313" key="1">
    <source>
        <dbReference type="EMBL" id="QMT83249.1"/>
    </source>
</evidence>
<evidence type="ECO:0000313" key="2">
    <source>
        <dbReference type="Proteomes" id="UP000514410"/>
    </source>
</evidence>
<dbReference type="Proteomes" id="UP000514410">
    <property type="component" value="Chromosome"/>
</dbReference>
<dbReference type="AlphaFoldDB" id="A0A7L7KUY6"/>
<sequence length="350" mass="40012">MKKTEEIKRTWKAKGKGGGEKKIDSYRYFYDKGCVSCGWSFSDAIGREKIKSLDDYKEFWREEVKKSGLNNKWGNQGVHQLLDNVHKGDFIWTRIDGEYYVAEVKGTPEELFSFDASKDATENDCSAQLKVDWIKVGKEDEVPGSVSVYTQNRSALSRVDNNDEVIDVKGNQYTVTSAFSAICTNSIKKEDIKTPDNRSYLFNLIGYAEAEDLIALWLYDKYGYVTVPSTNKIGTETYEFVLLDGSKNKDGSYTKSRKIYIQVKNGNNILEASKYTSLLDSTSEEVWLVSTRGHVEGKGKPAQIKRFVKKDDDSIVEENHDINEVLDFAFDPKKRNIIPNTIKQWIDLFF</sequence>
<dbReference type="KEGG" id="cpab:G6534_00635"/>
<gene>
    <name evidence="1" type="ORF">G6534_00635</name>
</gene>
<name>A0A7L7KUY6_9LACO</name>
<dbReference type="RefSeq" id="WP_182082989.1">
    <property type="nucleotide sequence ID" value="NZ_CP049366.1"/>
</dbReference>
<evidence type="ECO:0008006" key="3">
    <source>
        <dbReference type="Google" id="ProtNLM"/>
    </source>
</evidence>